<feature type="signal peptide" evidence="1">
    <location>
        <begin position="1"/>
        <end position="38"/>
    </location>
</feature>
<keyword evidence="1" id="KW-0732">Signal</keyword>
<evidence type="ECO:0000313" key="2">
    <source>
        <dbReference type="EMBL" id="ABE64789.1"/>
    </source>
</evidence>
<feature type="chain" id="PRO_5004195831" evidence="1">
    <location>
        <begin position="39"/>
        <end position="126"/>
    </location>
</feature>
<dbReference type="HOGENOM" id="CLU_140845_0_0_5"/>
<dbReference type="EMBL" id="CP000320">
    <property type="protein sequence ID" value="ABE64789.1"/>
    <property type="molecule type" value="Genomic_DNA"/>
</dbReference>
<gene>
    <name evidence="2" type="ordered locus">Nham_4159</name>
</gene>
<organism evidence="2 3">
    <name type="scientific">Nitrobacter hamburgensis (strain DSM 10229 / NCIMB 13809 / X14)</name>
    <dbReference type="NCBI Taxonomy" id="323097"/>
    <lineage>
        <taxon>Bacteria</taxon>
        <taxon>Pseudomonadati</taxon>
        <taxon>Pseudomonadota</taxon>
        <taxon>Alphaproteobacteria</taxon>
        <taxon>Hyphomicrobiales</taxon>
        <taxon>Nitrobacteraceae</taxon>
        <taxon>Nitrobacter</taxon>
    </lineage>
</organism>
<dbReference type="Proteomes" id="UP000001953">
    <property type="component" value="Plasmid 1"/>
</dbReference>
<evidence type="ECO:0000256" key="1">
    <source>
        <dbReference type="SAM" id="SignalP"/>
    </source>
</evidence>
<sequence length="126" mass="13973">MLSARRYCCRPEGETSMKRIAIAFLAGSGALLAHSAMAADISTTGPSPIGISEPGIEQVRLVCDDFGRCYRTRPRRVIIDEDAYDDGPRERYIERRHYDEGPHIGVYGAPRFGAPSISIGVDDDRW</sequence>
<name>Q1QG58_NITHX</name>
<protein>
    <submittedName>
        <fullName evidence="2">Uncharacterized protein</fullName>
    </submittedName>
</protein>
<keyword evidence="2" id="KW-0614">Plasmid</keyword>
<accession>Q1QG58</accession>
<keyword evidence="3" id="KW-1185">Reference proteome</keyword>
<dbReference type="AlphaFoldDB" id="Q1QG58"/>
<evidence type="ECO:0000313" key="3">
    <source>
        <dbReference type="Proteomes" id="UP000001953"/>
    </source>
</evidence>
<reference evidence="3" key="1">
    <citation type="submission" date="2006-03" db="EMBL/GenBank/DDBJ databases">
        <title>Complete sequence of plasmid 1 of Nitrobacter hamburgensis X14.</title>
        <authorList>
            <consortium name="US DOE Joint Genome Institute"/>
            <person name="Copeland A."/>
            <person name="Lucas S."/>
            <person name="Lapidus A."/>
            <person name="Barry K."/>
            <person name="Detter J.C."/>
            <person name="Glavina del Rio T."/>
            <person name="Hammon N."/>
            <person name="Israni S."/>
            <person name="Dalin E."/>
            <person name="Tice H."/>
            <person name="Pitluck S."/>
            <person name="Chain P."/>
            <person name="Malfatti S."/>
            <person name="Shin M."/>
            <person name="Vergez L."/>
            <person name="Schmutz J."/>
            <person name="Larimer F."/>
            <person name="Land M."/>
            <person name="Hauser L."/>
            <person name="Kyrpides N."/>
            <person name="Ivanova N."/>
            <person name="Ward B."/>
            <person name="Arp D."/>
            <person name="Klotz M."/>
            <person name="Stein L."/>
            <person name="O'Mullan G."/>
            <person name="Starkenburg S."/>
            <person name="Sayavedra L."/>
            <person name="Poret-Peterson A.T."/>
            <person name="Gentry M.E."/>
            <person name="Bruce D."/>
            <person name="Richardson P."/>
        </authorList>
    </citation>
    <scope>NUCLEOTIDE SEQUENCE [LARGE SCALE GENOMIC DNA]</scope>
    <source>
        <strain evidence="3">DSM 10229 / NCIMB 13809 / X14</strain>
        <plasmid evidence="3">Plasmid pNITHX1</plasmid>
    </source>
</reference>
<geneLocation type="plasmid" evidence="3">
    <name>pNITHX1</name>
</geneLocation>
<dbReference type="KEGG" id="nha:Nham_4159"/>
<proteinExistence type="predicted"/>